<evidence type="ECO:0000313" key="7">
    <source>
        <dbReference type="EMBL" id="TWT97390.1"/>
    </source>
</evidence>
<dbReference type="Proteomes" id="UP000316213">
    <property type="component" value="Unassembled WGS sequence"/>
</dbReference>
<dbReference type="InterPro" id="IPR017850">
    <property type="entry name" value="Alkaline_phosphatase_core_sf"/>
</dbReference>
<dbReference type="GO" id="GO:0046872">
    <property type="term" value="F:metal ion binding"/>
    <property type="evidence" value="ECO:0007669"/>
    <property type="project" value="UniProtKB-KW"/>
</dbReference>
<dbReference type="AlphaFoldDB" id="A0A5C6AD82"/>
<name>A0A5C6AD82_9BACT</name>
<organism evidence="7 8">
    <name type="scientific">Neorhodopirellula pilleata</name>
    <dbReference type="NCBI Taxonomy" id="2714738"/>
    <lineage>
        <taxon>Bacteria</taxon>
        <taxon>Pseudomonadati</taxon>
        <taxon>Planctomycetota</taxon>
        <taxon>Planctomycetia</taxon>
        <taxon>Pirellulales</taxon>
        <taxon>Pirellulaceae</taxon>
        <taxon>Neorhodopirellula</taxon>
    </lineage>
</organism>
<keyword evidence="5" id="KW-0472">Membrane</keyword>
<comment type="similarity">
    <text evidence="1">Belongs to the sulfatase family.</text>
</comment>
<evidence type="ECO:0000256" key="1">
    <source>
        <dbReference type="ARBA" id="ARBA00008779"/>
    </source>
</evidence>
<gene>
    <name evidence="7" type="primary">betC_9</name>
    <name evidence="7" type="ORF">Pla100_25420</name>
</gene>
<protein>
    <submittedName>
        <fullName evidence="7">Choline-sulfatase</fullName>
        <ecNumber evidence="7">3.1.6.6</ecNumber>
    </submittedName>
</protein>
<keyword evidence="4" id="KW-0106">Calcium</keyword>
<evidence type="ECO:0000259" key="6">
    <source>
        <dbReference type="Pfam" id="PF00884"/>
    </source>
</evidence>
<dbReference type="PROSITE" id="PS00149">
    <property type="entry name" value="SULFATASE_2"/>
    <property type="match status" value="1"/>
</dbReference>
<feature type="domain" description="Sulfatase N-terminal" evidence="6">
    <location>
        <begin position="57"/>
        <end position="405"/>
    </location>
</feature>
<evidence type="ECO:0000256" key="4">
    <source>
        <dbReference type="ARBA" id="ARBA00022837"/>
    </source>
</evidence>
<evidence type="ECO:0000256" key="5">
    <source>
        <dbReference type="SAM" id="Phobius"/>
    </source>
</evidence>
<keyword evidence="5" id="KW-1133">Transmembrane helix</keyword>
<proteinExistence type="inferred from homology"/>
<dbReference type="PANTHER" id="PTHR42693">
    <property type="entry name" value="ARYLSULFATASE FAMILY MEMBER"/>
    <property type="match status" value="1"/>
</dbReference>
<keyword evidence="3 7" id="KW-0378">Hydrolase</keyword>
<evidence type="ECO:0000256" key="3">
    <source>
        <dbReference type="ARBA" id="ARBA00022801"/>
    </source>
</evidence>
<keyword evidence="8" id="KW-1185">Reference proteome</keyword>
<dbReference type="OrthoDB" id="9783154at2"/>
<dbReference type="Pfam" id="PF00884">
    <property type="entry name" value="Sulfatase"/>
    <property type="match status" value="1"/>
</dbReference>
<dbReference type="GO" id="GO:0004065">
    <property type="term" value="F:arylsulfatase activity"/>
    <property type="evidence" value="ECO:0007669"/>
    <property type="project" value="TreeGrafter"/>
</dbReference>
<dbReference type="Gene3D" id="3.30.1120.10">
    <property type="match status" value="1"/>
</dbReference>
<dbReference type="Gene3D" id="3.40.720.10">
    <property type="entry name" value="Alkaline Phosphatase, subunit A"/>
    <property type="match status" value="1"/>
</dbReference>
<dbReference type="InterPro" id="IPR050738">
    <property type="entry name" value="Sulfatase"/>
</dbReference>
<dbReference type="SUPFAM" id="SSF53649">
    <property type="entry name" value="Alkaline phosphatase-like"/>
    <property type="match status" value="1"/>
</dbReference>
<dbReference type="CDD" id="cd16143">
    <property type="entry name" value="ARS_like"/>
    <property type="match status" value="1"/>
</dbReference>
<accession>A0A5C6AD82</accession>
<keyword evidence="2" id="KW-0479">Metal-binding</keyword>
<dbReference type="InterPro" id="IPR000917">
    <property type="entry name" value="Sulfatase_N"/>
</dbReference>
<dbReference type="EMBL" id="SJPM01000004">
    <property type="protein sequence ID" value="TWT97390.1"/>
    <property type="molecule type" value="Genomic_DNA"/>
</dbReference>
<dbReference type="InterPro" id="IPR024607">
    <property type="entry name" value="Sulfatase_CS"/>
</dbReference>
<dbReference type="EC" id="3.1.6.6" evidence="7"/>
<keyword evidence="5" id="KW-0812">Transmembrane</keyword>
<comment type="caution">
    <text evidence="7">The sequence shown here is derived from an EMBL/GenBank/DDBJ whole genome shotgun (WGS) entry which is preliminary data.</text>
</comment>
<sequence>MRPRKCIGSPRFFLQLALLGVFVPQLIVVLPRLAGFPANHTSAADPAASRDEASGQPNIVLILVDDMGYGDAKCYNPESKIETPAINELAAQGMRFTDAHAPGPLCHMSRYGLLTGRYPFRTDVSRWPKHPLIDQGQTTIASLLKSAGYHTAMVGKWHLGFAENGYDKPLPGGPVDVGFDEFFGIRASTDIPPYFYIRGDRAVQPPTDAIEANQTDGWSPIQGEFWRAGGIAPDLKLDDVLPTFTDEAVAVIDRHAAKSDSTKSDSTKPDSQEPLFLYVALPAPHTPWLPSSKFQGSSDVGLYGDFVMMVDAMVGRIVDRLTQARMNDNTLIIFTSDNGPVWYDNDVDKFGHDSCGSLRGMKGDAWEAGHRMPFLVRWPGNVRPGSVSDQMVCFTDVLATFADITHQSIQDDPHAIDSASFLPALLDPETTCGECRDTMALTSGGGALSVRDENWKWIERLGSSGFSQPNRVQPVDRGPTSQLYDLSTDLAEQNNVALEHPERVTRMRTLLQQIKEASNN</sequence>
<feature type="transmembrane region" description="Helical" evidence="5">
    <location>
        <begin position="12"/>
        <end position="34"/>
    </location>
</feature>
<dbReference type="GO" id="GO:0047753">
    <property type="term" value="F:choline-sulfatase activity"/>
    <property type="evidence" value="ECO:0007669"/>
    <property type="project" value="UniProtKB-EC"/>
</dbReference>
<reference evidence="7 8" key="1">
    <citation type="submission" date="2019-02" db="EMBL/GenBank/DDBJ databases">
        <title>Deep-cultivation of Planctomycetes and their phenomic and genomic characterization uncovers novel biology.</title>
        <authorList>
            <person name="Wiegand S."/>
            <person name="Jogler M."/>
            <person name="Boedeker C."/>
            <person name="Pinto D."/>
            <person name="Vollmers J."/>
            <person name="Rivas-Marin E."/>
            <person name="Kohn T."/>
            <person name="Peeters S.H."/>
            <person name="Heuer A."/>
            <person name="Rast P."/>
            <person name="Oberbeckmann S."/>
            <person name="Bunk B."/>
            <person name="Jeske O."/>
            <person name="Meyerdierks A."/>
            <person name="Storesund J.E."/>
            <person name="Kallscheuer N."/>
            <person name="Luecker S."/>
            <person name="Lage O.M."/>
            <person name="Pohl T."/>
            <person name="Merkel B.J."/>
            <person name="Hornburger P."/>
            <person name="Mueller R.-W."/>
            <person name="Bruemmer F."/>
            <person name="Labrenz M."/>
            <person name="Spormann A.M."/>
            <person name="Op Den Camp H."/>
            <person name="Overmann J."/>
            <person name="Amann R."/>
            <person name="Jetten M.S.M."/>
            <person name="Mascher T."/>
            <person name="Medema M.H."/>
            <person name="Devos D.P."/>
            <person name="Kaster A.-K."/>
            <person name="Ovreas L."/>
            <person name="Rohde M."/>
            <person name="Galperin M.Y."/>
            <person name="Jogler C."/>
        </authorList>
    </citation>
    <scope>NUCLEOTIDE SEQUENCE [LARGE SCALE GENOMIC DNA]</scope>
    <source>
        <strain evidence="7 8">Pla100</strain>
    </source>
</reference>
<evidence type="ECO:0000313" key="8">
    <source>
        <dbReference type="Proteomes" id="UP000316213"/>
    </source>
</evidence>
<dbReference type="RefSeq" id="WP_146577983.1">
    <property type="nucleotide sequence ID" value="NZ_SJPM01000004.1"/>
</dbReference>
<evidence type="ECO:0000256" key="2">
    <source>
        <dbReference type="ARBA" id="ARBA00022723"/>
    </source>
</evidence>
<dbReference type="PANTHER" id="PTHR42693:SF53">
    <property type="entry name" value="ENDO-4-O-SULFATASE"/>
    <property type="match status" value="1"/>
</dbReference>